<evidence type="ECO:0000313" key="2">
    <source>
        <dbReference type="Proteomes" id="UP000233551"/>
    </source>
</evidence>
<dbReference type="AlphaFoldDB" id="A0A2I0LDT3"/>
<protein>
    <submittedName>
        <fullName evidence="1">Uncharacterized protein</fullName>
    </submittedName>
</protein>
<dbReference type="Proteomes" id="UP000233551">
    <property type="component" value="Unassembled WGS sequence"/>
</dbReference>
<name>A0A2I0LDT3_PUNGR</name>
<dbReference type="EMBL" id="PGOL01000035">
    <property type="protein sequence ID" value="PKI78832.1"/>
    <property type="molecule type" value="Genomic_DNA"/>
</dbReference>
<reference evidence="1 2" key="1">
    <citation type="submission" date="2017-11" db="EMBL/GenBank/DDBJ databases">
        <title>De-novo sequencing of pomegranate (Punica granatum L.) genome.</title>
        <authorList>
            <person name="Akparov Z."/>
            <person name="Amiraslanov A."/>
            <person name="Hajiyeva S."/>
            <person name="Abbasov M."/>
            <person name="Kaur K."/>
            <person name="Hamwieh A."/>
            <person name="Solovyev V."/>
            <person name="Salamov A."/>
            <person name="Braich B."/>
            <person name="Kosarev P."/>
            <person name="Mahmoud A."/>
            <person name="Hajiyev E."/>
            <person name="Babayeva S."/>
            <person name="Izzatullayeva V."/>
            <person name="Mammadov A."/>
            <person name="Mammadov A."/>
            <person name="Sharifova S."/>
            <person name="Ojaghi J."/>
            <person name="Eynullazada K."/>
            <person name="Bayramov B."/>
            <person name="Abdulazimova A."/>
            <person name="Shahmuradov I."/>
        </authorList>
    </citation>
    <scope>NUCLEOTIDE SEQUENCE [LARGE SCALE GENOMIC DNA]</scope>
    <source>
        <strain evidence="2">cv. AG2017</strain>
        <tissue evidence="1">Leaf</tissue>
    </source>
</reference>
<proteinExistence type="predicted"/>
<accession>A0A2I0LDT3</accession>
<evidence type="ECO:0000313" key="1">
    <source>
        <dbReference type="EMBL" id="PKI78832.1"/>
    </source>
</evidence>
<sequence length="107" mass="11678">MLWCVMNSRGALTIQNPSVGITCFFERGPSIGDLNPTAEVACTHRGCQRLWRWGRSRRLVASAPKSTRISNSGSRLIRGLGPPIGDPDPTLEVSGVLCGCQQPQWWG</sequence>
<keyword evidence="2" id="KW-1185">Reference proteome</keyword>
<comment type="caution">
    <text evidence="1">The sequence shown here is derived from an EMBL/GenBank/DDBJ whole genome shotgun (WGS) entry which is preliminary data.</text>
</comment>
<organism evidence="1 2">
    <name type="scientific">Punica granatum</name>
    <name type="common">Pomegranate</name>
    <dbReference type="NCBI Taxonomy" id="22663"/>
    <lineage>
        <taxon>Eukaryota</taxon>
        <taxon>Viridiplantae</taxon>
        <taxon>Streptophyta</taxon>
        <taxon>Embryophyta</taxon>
        <taxon>Tracheophyta</taxon>
        <taxon>Spermatophyta</taxon>
        <taxon>Magnoliopsida</taxon>
        <taxon>eudicotyledons</taxon>
        <taxon>Gunneridae</taxon>
        <taxon>Pentapetalae</taxon>
        <taxon>rosids</taxon>
        <taxon>malvids</taxon>
        <taxon>Myrtales</taxon>
        <taxon>Lythraceae</taxon>
        <taxon>Punica</taxon>
    </lineage>
</organism>
<gene>
    <name evidence="1" type="ORF">CRG98_000792</name>
</gene>